<dbReference type="SFLD" id="SFLDS00003">
    <property type="entry name" value="Haloacid_Dehalogenase"/>
    <property type="match status" value="1"/>
</dbReference>
<dbReference type="InterPro" id="IPR006439">
    <property type="entry name" value="HAD-SF_hydro_IA"/>
</dbReference>
<dbReference type="SUPFAM" id="SSF56784">
    <property type="entry name" value="HAD-like"/>
    <property type="match status" value="1"/>
</dbReference>
<accession>A0A931J415</accession>
<evidence type="ECO:0000313" key="4">
    <source>
        <dbReference type="EMBL" id="MBH9578363.1"/>
    </source>
</evidence>
<organism evidence="4 5">
    <name type="scientific">Inhella proteolytica</name>
    <dbReference type="NCBI Taxonomy" id="2795029"/>
    <lineage>
        <taxon>Bacteria</taxon>
        <taxon>Pseudomonadati</taxon>
        <taxon>Pseudomonadota</taxon>
        <taxon>Betaproteobacteria</taxon>
        <taxon>Burkholderiales</taxon>
        <taxon>Sphaerotilaceae</taxon>
        <taxon>Inhella</taxon>
    </lineage>
</organism>
<sequence>MVVTAIRALTLDLDETLWPIQPVIERAEAELHAWLRQHAAATAARFDVPALQALRDAVALEFPDRAHDFTWLRRESIERALVLAGDAPELAEPAFEHFFEWRHRVVLFDDALPALQRLCGRYPILALTNGNAELARIGLAPYFVGRLSAREFGRGKPHADFFHAACSQLGLTPDQVLHVGDDWALDIEGAHGAGQPSAWICRPHHAAKPAWAQAKPWFEGADLLQLADRLGA</sequence>
<dbReference type="SFLD" id="SFLDG01129">
    <property type="entry name" value="C1.5:_HAD__Beta-PGM__Phosphata"/>
    <property type="match status" value="1"/>
</dbReference>
<dbReference type="InterPro" id="IPR036412">
    <property type="entry name" value="HAD-like_sf"/>
</dbReference>
<dbReference type="NCBIfam" id="TIGR01549">
    <property type="entry name" value="HAD-SF-IA-v1"/>
    <property type="match status" value="1"/>
</dbReference>
<keyword evidence="2 4" id="KW-0378">Hydrolase</keyword>
<name>A0A931J415_9BURK</name>
<comment type="caution">
    <text evidence="4">The sequence shown here is derived from an EMBL/GenBank/DDBJ whole genome shotgun (WGS) entry which is preliminary data.</text>
</comment>
<comment type="cofactor">
    <cofactor evidence="1">
        <name>Mg(2+)</name>
        <dbReference type="ChEBI" id="CHEBI:18420"/>
    </cofactor>
</comment>
<evidence type="ECO:0000256" key="2">
    <source>
        <dbReference type="ARBA" id="ARBA00022801"/>
    </source>
</evidence>
<protein>
    <submittedName>
        <fullName evidence="4">HAD-IA family hydrolase</fullName>
    </submittedName>
</protein>
<evidence type="ECO:0000256" key="3">
    <source>
        <dbReference type="ARBA" id="ARBA00022842"/>
    </source>
</evidence>
<evidence type="ECO:0000256" key="1">
    <source>
        <dbReference type="ARBA" id="ARBA00001946"/>
    </source>
</evidence>
<dbReference type="GO" id="GO:0009231">
    <property type="term" value="P:riboflavin biosynthetic process"/>
    <property type="evidence" value="ECO:0007669"/>
    <property type="project" value="TreeGrafter"/>
</dbReference>
<evidence type="ECO:0000313" key="5">
    <source>
        <dbReference type="Proteomes" id="UP000613266"/>
    </source>
</evidence>
<dbReference type="Gene3D" id="1.20.120.1600">
    <property type="match status" value="1"/>
</dbReference>
<dbReference type="InterPro" id="IPR051400">
    <property type="entry name" value="HAD-like_hydrolase"/>
</dbReference>
<dbReference type="EMBL" id="JAEDAK010000011">
    <property type="protein sequence ID" value="MBH9578363.1"/>
    <property type="molecule type" value="Genomic_DNA"/>
</dbReference>
<proteinExistence type="predicted"/>
<dbReference type="PANTHER" id="PTHR46470">
    <property type="entry name" value="N-ACYLNEURAMINATE-9-PHOSPHATASE"/>
    <property type="match status" value="1"/>
</dbReference>
<keyword evidence="3" id="KW-0460">Magnesium</keyword>
<dbReference type="PANTHER" id="PTHR46470:SF4">
    <property type="entry name" value="5-AMINO-6-(5-PHOSPHO-D-RIBITYLAMINO)URACIL PHOSPHATASE YIGB"/>
    <property type="match status" value="1"/>
</dbReference>
<dbReference type="Gene3D" id="3.40.50.1000">
    <property type="entry name" value="HAD superfamily/HAD-like"/>
    <property type="match status" value="1"/>
</dbReference>
<keyword evidence="5" id="KW-1185">Reference proteome</keyword>
<gene>
    <name evidence="4" type="ORF">I7X39_15840</name>
</gene>
<dbReference type="NCBIfam" id="TIGR01509">
    <property type="entry name" value="HAD-SF-IA-v3"/>
    <property type="match status" value="1"/>
</dbReference>
<dbReference type="Pfam" id="PF00702">
    <property type="entry name" value="Hydrolase"/>
    <property type="match status" value="1"/>
</dbReference>
<dbReference type="InterPro" id="IPR023214">
    <property type="entry name" value="HAD_sf"/>
</dbReference>
<dbReference type="Proteomes" id="UP000613266">
    <property type="component" value="Unassembled WGS sequence"/>
</dbReference>
<dbReference type="AlphaFoldDB" id="A0A931J415"/>
<reference evidence="4" key="1">
    <citation type="submission" date="2020-12" db="EMBL/GenBank/DDBJ databases">
        <title>The genome sequence of Inhella sp. 1Y17.</title>
        <authorList>
            <person name="Liu Y."/>
        </authorList>
    </citation>
    <scope>NUCLEOTIDE SEQUENCE</scope>
    <source>
        <strain evidence="4">1Y17</strain>
    </source>
</reference>
<dbReference type="GO" id="GO:0016787">
    <property type="term" value="F:hydrolase activity"/>
    <property type="evidence" value="ECO:0007669"/>
    <property type="project" value="UniProtKB-KW"/>
</dbReference>